<keyword evidence="2" id="KW-1185">Reference proteome</keyword>
<dbReference type="RefSeq" id="XP_049178526.1">
    <property type="nucleotide sequence ID" value="XM_049325894.1"/>
</dbReference>
<proteinExistence type="predicted"/>
<protein>
    <recommendedName>
        <fullName evidence="3">LisH domain-containing protein</fullName>
    </recommendedName>
</protein>
<dbReference type="InterPro" id="IPR015943">
    <property type="entry name" value="WD40/YVTN_repeat-like_dom_sf"/>
</dbReference>
<evidence type="ECO:0000313" key="2">
    <source>
        <dbReference type="Proteomes" id="UP001202479"/>
    </source>
</evidence>
<dbReference type="EMBL" id="JAHUZD010000141">
    <property type="protein sequence ID" value="KAI3402779.2"/>
    <property type="molecule type" value="Genomic_DNA"/>
</dbReference>
<dbReference type="GeneID" id="73382068"/>
<sequence>MQRETYPEHELIAQFLKDNNYHQTLAEFEKEHGKPITRRLLNNSETLSHIIEDRLQYNSINEKLKNSCINEELPENLEKIAKTRFASWPSPCPRVPHLLRMQSLILSSCYDKHHEVVYFTTNDSHIFIKQGEDEELVKFKSPEIIRKVMVIDDDAGVVMLGMSGTLYLKESVTLVGISSIKTDFRFVVDAQYIKFNEKNYIVVLAWNGTVKLITLKQQEFQLVSEMKLSQQSTCFALTVYQNELILVLGKLESTLLEVYTLKGEAFSPSYKISINDAEFTVSSFMPRCMIISQSLPSSIDEVPLIAVATSHEPYMRIIIVSLEEFQNRKNCAFSISRLQIIRNSKTTSPQDKFSQPIISWRLGSRTQLEENQNRIFGLWIMGDDGVIRGLDVVDNKVVIELKETEGAKEEKEKKGHTGHNGRIKNFISYIDSNGEEILLSAGVDKRVILWRVD</sequence>
<reference evidence="1" key="1">
    <citation type="journal article" date="2022" name="DNA Res.">
        <title>Genome analysis of five recently described species of the CUG-Ser clade uncovers Candida theae as a new hybrid lineage with pathogenic potential in the Candida parapsilosis species complex.</title>
        <authorList>
            <person name="Mixao V."/>
            <person name="Del Olmo V."/>
            <person name="Hegedusova E."/>
            <person name="Saus E."/>
            <person name="Pryszcz L."/>
            <person name="Cillingova A."/>
            <person name="Nosek J."/>
            <person name="Gabaldon T."/>
        </authorList>
    </citation>
    <scope>NUCLEOTIDE SEQUENCE</scope>
    <source>
        <strain evidence="1">CBS 10844</strain>
    </source>
</reference>
<name>A0AAI9SU84_9ASCO</name>
<gene>
    <name evidence="1" type="ORF">KGF56_004453</name>
</gene>
<dbReference type="InterPro" id="IPR006594">
    <property type="entry name" value="LisH"/>
</dbReference>
<evidence type="ECO:0000313" key="1">
    <source>
        <dbReference type="EMBL" id="KAI3402779.2"/>
    </source>
</evidence>
<dbReference type="Gene3D" id="2.130.10.10">
    <property type="entry name" value="YVTN repeat-like/Quinoprotein amine dehydrogenase"/>
    <property type="match status" value="1"/>
</dbReference>
<evidence type="ECO:0008006" key="3">
    <source>
        <dbReference type="Google" id="ProtNLM"/>
    </source>
</evidence>
<dbReference type="Proteomes" id="UP001202479">
    <property type="component" value="Unassembled WGS sequence"/>
</dbReference>
<dbReference type="SUPFAM" id="SSF50978">
    <property type="entry name" value="WD40 repeat-like"/>
    <property type="match status" value="1"/>
</dbReference>
<accession>A0AAI9SU84</accession>
<comment type="caution">
    <text evidence="1">The sequence shown here is derived from an EMBL/GenBank/DDBJ whole genome shotgun (WGS) entry which is preliminary data.</text>
</comment>
<dbReference type="AlphaFoldDB" id="A0AAI9SU84"/>
<dbReference type="PROSITE" id="PS50896">
    <property type="entry name" value="LISH"/>
    <property type="match status" value="1"/>
</dbReference>
<dbReference type="InterPro" id="IPR036322">
    <property type="entry name" value="WD40_repeat_dom_sf"/>
</dbReference>
<organism evidence="1 2">
    <name type="scientific">Candida oxycetoniae</name>
    <dbReference type="NCBI Taxonomy" id="497107"/>
    <lineage>
        <taxon>Eukaryota</taxon>
        <taxon>Fungi</taxon>
        <taxon>Dikarya</taxon>
        <taxon>Ascomycota</taxon>
        <taxon>Saccharomycotina</taxon>
        <taxon>Pichiomycetes</taxon>
        <taxon>Debaryomycetaceae</taxon>
        <taxon>Candida/Lodderomyces clade</taxon>
        <taxon>Candida</taxon>
    </lineage>
</organism>